<evidence type="ECO:0000313" key="3">
    <source>
        <dbReference type="EMBL" id="KDO67954.1"/>
    </source>
</evidence>
<evidence type="ECO:0000313" key="4">
    <source>
        <dbReference type="Proteomes" id="UP000027120"/>
    </source>
</evidence>
<dbReference type="EMBL" id="KK784895">
    <property type="protein sequence ID" value="KDO67954.1"/>
    <property type="molecule type" value="Genomic_DNA"/>
</dbReference>
<evidence type="ECO:0000259" key="2">
    <source>
        <dbReference type="Pfam" id="PF00931"/>
    </source>
</evidence>
<keyword evidence="4" id="KW-1185">Reference proteome</keyword>
<feature type="domain" description="NB-ARC" evidence="2">
    <location>
        <begin position="89"/>
        <end position="188"/>
    </location>
</feature>
<dbReference type="PANTHER" id="PTHR36766">
    <property type="entry name" value="PLANT BROAD-SPECTRUM MILDEW RESISTANCE PROTEIN RPW8"/>
    <property type="match status" value="1"/>
</dbReference>
<sequence length="206" mass="22758">MSTVGEAILSVSIEMLFKKLAAKGLQLFARQQQIQADMKKREEGTVELILKDDSECNDGGLSVTPVIGMGGSGNTTLALPVYNDKTVNSIHNTISPETASASDDNLNSLQVKLKSGLSRKKFQLASGDMWKDKYVDWTNQRVLFVAVASRRKVIVTTRNQGVTSIMGTMPAYELKKLVNDSCRLIFSQHPSGTREIVYRRKCLLES</sequence>
<keyword evidence="1" id="KW-0611">Plant defense</keyword>
<accession>A0A067FKL2</accession>
<gene>
    <name evidence="3" type="ORF">CISIN_1g039853mg</name>
</gene>
<name>A0A067FKL2_CITSI</name>
<dbReference type="GO" id="GO:0006952">
    <property type="term" value="P:defense response"/>
    <property type="evidence" value="ECO:0007669"/>
    <property type="project" value="UniProtKB-KW"/>
</dbReference>
<dbReference type="Gene3D" id="3.40.50.300">
    <property type="entry name" value="P-loop containing nucleotide triphosphate hydrolases"/>
    <property type="match status" value="2"/>
</dbReference>
<dbReference type="InterPro" id="IPR002182">
    <property type="entry name" value="NB-ARC"/>
</dbReference>
<evidence type="ECO:0000256" key="1">
    <source>
        <dbReference type="ARBA" id="ARBA00022821"/>
    </source>
</evidence>
<dbReference type="Proteomes" id="UP000027120">
    <property type="component" value="Unassembled WGS sequence"/>
</dbReference>
<dbReference type="SUPFAM" id="SSF52540">
    <property type="entry name" value="P-loop containing nucleoside triphosphate hydrolases"/>
    <property type="match status" value="1"/>
</dbReference>
<dbReference type="AlphaFoldDB" id="A0A067FKL2"/>
<dbReference type="STRING" id="2711.A0A067FKL2"/>
<dbReference type="PANTHER" id="PTHR36766:SF51">
    <property type="entry name" value="DISEASE RESISTANCE RPP13-LIKE PROTEIN 1"/>
    <property type="match status" value="1"/>
</dbReference>
<organism evidence="3 4">
    <name type="scientific">Citrus sinensis</name>
    <name type="common">Sweet orange</name>
    <name type="synonym">Citrus aurantium var. sinensis</name>
    <dbReference type="NCBI Taxonomy" id="2711"/>
    <lineage>
        <taxon>Eukaryota</taxon>
        <taxon>Viridiplantae</taxon>
        <taxon>Streptophyta</taxon>
        <taxon>Embryophyta</taxon>
        <taxon>Tracheophyta</taxon>
        <taxon>Spermatophyta</taxon>
        <taxon>Magnoliopsida</taxon>
        <taxon>eudicotyledons</taxon>
        <taxon>Gunneridae</taxon>
        <taxon>Pentapetalae</taxon>
        <taxon>rosids</taxon>
        <taxon>malvids</taxon>
        <taxon>Sapindales</taxon>
        <taxon>Rutaceae</taxon>
        <taxon>Aurantioideae</taxon>
        <taxon>Citrus</taxon>
    </lineage>
</organism>
<proteinExistence type="predicted"/>
<dbReference type="InterPro" id="IPR027417">
    <property type="entry name" value="P-loop_NTPase"/>
</dbReference>
<dbReference type="GO" id="GO:0043531">
    <property type="term" value="F:ADP binding"/>
    <property type="evidence" value="ECO:0007669"/>
    <property type="project" value="InterPro"/>
</dbReference>
<reference evidence="3 4" key="1">
    <citation type="submission" date="2014-04" db="EMBL/GenBank/DDBJ databases">
        <authorList>
            <consortium name="International Citrus Genome Consortium"/>
            <person name="Gmitter F."/>
            <person name="Chen C."/>
            <person name="Farmerie W."/>
            <person name="Harkins T."/>
            <person name="Desany B."/>
            <person name="Mohiuddin M."/>
            <person name="Kodira C."/>
            <person name="Borodovsky M."/>
            <person name="Lomsadze A."/>
            <person name="Burns P."/>
            <person name="Jenkins J."/>
            <person name="Prochnik S."/>
            <person name="Shu S."/>
            <person name="Chapman J."/>
            <person name="Pitluck S."/>
            <person name="Schmutz J."/>
            <person name="Rokhsar D."/>
        </authorList>
    </citation>
    <scope>NUCLEOTIDE SEQUENCE</scope>
</reference>
<dbReference type="Pfam" id="PF00931">
    <property type="entry name" value="NB-ARC"/>
    <property type="match status" value="1"/>
</dbReference>
<feature type="non-terminal residue" evidence="3">
    <location>
        <position position="206"/>
    </location>
</feature>
<protein>
    <recommendedName>
        <fullName evidence="2">NB-ARC domain-containing protein</fullName>
    </recommendedName>
</protein>